<accession>A0AAV7ZLL6</accession>
<dbReference type="EMBL" id="JANTQA010000029">
    <property type="protein sequence ID" value="KAJ3441577.1"/>
    <property type="molecule type" value="Genomic_DNA"/>
</dbReference>
<keyword evidence="1 2" id="KW-0539">Nucleus</keyword>
<evidence type="ECO:0000256" key="1">
    <source>
        <dbReference type="PROSITE-ProRule" id="PRU00108"/>
    </source>
</evidence>
<gene>
    <name evidence="5" type="ORF">M0812_13590</name>
</gene>
<feature type="compositionally biased region" description="Low complexity" evidence="3">
    <location>
        <begin position="179"/>
        <end position="192"/>
    </location>
</feature>
<dbReference type="AlphaFoldDB" id="A0AAV7ZLL6"/>
<dbReference type="Proteomes" id="UP001146793">
    <property type="component" value="Unassembled WGS sequence"/>
</dbReference>
<proteinExistence type="predicted"/>
<dbReference type="Pfam" id="PF00046">
    <property type="entry name" value="Homeodomain"/>
    <property type="match status" value="1"/>
</dbReference>
<comment type="subcellular location">
    <subcellularLocation>
        <location evidence="1 2">Nucleus</location>
    </subcellularLocation>
</comment>
<keyword evidence="1 2" id="KW-0371">Homeobox</keyword>
<feature type="domain" description="Homeobox" evidence="4">
    <location>
        <begin position="1"/>
        <end position="60"/>
    </location>
</feature>
<feature type="region of interest" description="Disordered" evidence="3">
    <location>
        <begin position="151"/>
        <end position="195"/>
    </location>
</feature>
<evidence type="ECO:0000256" key="3">
    <source>
        <dbReference type="SAM" id="MobiDB-lite"/>
    </source>
</evidence>
<dbReference type="GO" id="GO:0003677">
    <property type="term" value="F:DNA binding"/>
    <property type="evidence" value="ECO:0007669"/>
    <property type="project" value="UniProtKB-UniRule"/>
</dbReference>
<name>A0AAV7ZLL6_9EUKA</name>
<sequence>MTDQKRRYTTNNERGFLRQQFIKNPHPNNEEIICIAEGLNWTRSRVSRWFSNQRSRTPKHSKLLQELTTQKQMTNKLNEIYRKSLQQSDSRVKFLNWINYSIEGMKQDFQKSESKEGGVYNKIGIGMSHLQNMLVLQIENECSFLKEVKNLQSPDTSKTQKKEKLGHTRNENKNDKNNLENNKTNKNNKNKNSLPLRTNNFEIEAIQRIVNVNQNKILLNKNIKKNDHNLFLSNRKRKKSQHTGTTTDKQSLITKEPFLKIKQKLQPIPRNNIPNENMIPLTHKLREELSNSKKQSSIHTQTKTLQQIELENQLSLHLNRIIQTQSKNKNIRQLQQNQVFK</sequence>
<dbReference type="Gene3D" id="1.10.10.60">
    <property type="entry name" value="Homeodomain-like"/>
    <property type="match status" value="1"/>
</dbReference>
<dbReference type="InterPro" id="IPR001356">
    <property type="entry name" value="HD"/>
</dbReference>
<dbReference type="SMART" id="SM00389">
    <property type="entry name" value="HOX"/>
    <property type="match status" value="1"/>
</dbReference>
<comment type="caution">
    <text evidence="5">The sequence shown here is derived from an EMBL/GenBank/DDBJ whole genome shotgun (WGS) entry which is preliminary data.</text>
</comment>
<dbReference type="GO" id="GO:0005634">
    <property type="term" value="C:nucleus"/>
    <property type="evidence" value="ECO:0007669"/>
    <property type="project" value="UniProtKB-SubCell"/>
</dbReference>
<protein>
    <recommendedName>
        <fullName evidence="4">Homeobox domain-containing protein</fullName>
    </recommendedName>
</protein>
<feature type="DNA-binding region" description="Homeobox" evidence="1">
    <location>
        <begin position="3"/>
        <end position="61"/>
    </location>
</feature>
<dbReference type="CDD" id="cd00086">
    <property type="entry name" value="homeodomain"/>
    <property type="match status" value="1"/>
</dbReference>
<feature type="compositionally biased region" description="Basic and acidic residues" evidence="3">
    <location>
        <begin position="158"/>
        <end position="178"/>
    </location>
</feature>
<evidence type="ECO:0000313" key="5">
    <source>
        <dbReference type="EMBL" id="KAJ3441577.1"/>
    </source>
</evidence>
<dbReference type="SUPFAM" id="SSF46689">
    <property type="entry name" value="Homeodomain-like"/>
    <property type="match status" value="1"/>
</dbReference>
<dbReference type="InterPro" id="IPR009057">
    <property type="entry name" value="Homeodomain-like_sf"/>
</dbReference>
<dbReference type="PROSITE" id="PS50071">
    <property type="entry name" value="HOMEOBOX_2"/>
    <property type="match status" value="1"/>
</dbReference>
<keyword evidence="1 2" id="KW-0238">DNA-binding</keyword>
<reference evidence="5" key="1">
    <citation type="submission" date="2022-08" db="EMBL/GenBank/DDBJ databases">
        <title>Novel sulphate-reducing endosymbionts in the free-living metamonad Anaeramoeba.</title>
        <authorList>
            <person name="Jerlstrom-Hultqvist J."/>
            <person name="Cepicka I."/>
            <person name="Gallot-Lavallee L."/>
            <person name="Salas-Leiva D."/>
            <person name="Curtis B.A."/>
            <person name="Zahonova K."/>
            <person name="Pipaliya S."/>
            <person name="Dacks J."/>
            <person name="Roger A.J."/>
        </authorList>
    </citation>
    <scope>NUCLEOTIDE SEQUENCE</scope>
    <source>
        <strain evidence="5">Busselton2</strain>
    </source>
</reference>
<evidence type="ECO:0000256" key="2">
    <source>
        <dbReference type="RuleBase" id="RU000682"/>
    </source>
</evidence>
<evidence type="ECO:0000259" key="4">
    <source>
        <dbReference type="PROSITE" id="PS50071"/>
    </source>
</evidence>
<organism evidence="5 6">
    <name type="scientific">Anaeramoeba flamelloides</name>
    <dbReference type="NCBI Taxonomy" id="1746091"/>
    <lineage>
        <taxon>Eukaryota</taxon>
        <taxon>Metamonada</taxon>
        <taxon>Anaeramoebidae</taxon>
        <taxon>Anaeramoeba</taxon>
    </lineage>
</organism>
<evidence type="ECO:0000313" key="6">
    <source>
        <dbReference type="Proteomes" id="UP001146793"/>
    </source>
</evidence>